<feature type="domain" description="EF-hand" evidence="4">
    <location>
        <begin position="55"/>
        <end position="90"/>
    </location>
</feature>
<feature type="compositionally biased region" description="Polar residues" evidence="2">
    <location>
        <begin position="452"/>
        <end position="463"/>
    </location>
</feature>
<accession>A0A813L1Y4</accession>
<dbReference type="GO" id="GO:0005509">
    <property type="term" value="F:calcium ion binding"/>
    <property type="evidence" value="ECO:0007669"/>
    <property type="project" value="InterPro"/>
</dbReference>
<comment type="caution">
    <text evidence="5">The sequence shown here is derived from an EMBL/GenBank/DDBJ whole genome shotgun (WGS) entry which is preliminary data.</text>
</comment>
<dbReference type="PROSITE" id="PS50222">
    <property type="entry name" value="EF_HAND_2"/>
    <property type="match status" value="1"/>
</dbReference>
<keyword evidence="1" id="KW-0175">Coiled coil</keyword>
<protein>
    <recommendedName>
        <fullName evidence="7">Calmodulin</fullName>
    </recommendedName>
</protein>
<dbReference type="SUPFAM" id="SSF47473">
    <property type="entry name" value="EF-hand"/>
    <property type="match status" value="1"/>
</dbReference>
<dbReference type="SMART" id="SM00027">
    <property type="entry name" value="EH"/>
    <property type="match status" value="1"/>
</dbReference>
<evidence type="ECO:0000256" key="2">
    <source>
        <dbReference type="SAM" id="MobiDB-lite"/>
    </source>
</evidence>
<dbReference type="AlphaFoldDB" id="A0A813L1Y4"/>
<dbReference type="GO" id="GO:0006897">
    <property type="term" value="P:endocytosis"/>
    <property type="evidence" value="ECO:0007669"/>
    <property type="project" value="TreeGrafter"/>
</dbReference>
<dbReference type="GO" id="GO:0005886">
    <property type="term" value="C:plasma membrane"/>
    <property type="evidence" value="ECO:0007669"/>
    <property type="project" value="TreeGrafter"/>
</dbReference>
<feature type="region of interest" description="Disordered" evidence="2">
    <location>
        <begin position="142"/>
        <end position="243"/>
    </location>
</feature>
<feature type="region of interest" description="Disordered" evidence="2">
    <location>
        <begin position="1"/>
        <end position="22"/>
    </location>
</feature>
<evidence type="ECO:0000313" key="6">
    <source>
        <dbReference type="Proteomes" id="UP000626109"/>
    </source>
</evidence>
<evidence type="ECO:0000259" key="3">
    <source>
        <dbReference type="PROSITE" id="PS50031"/>
    </source>
</evidence>
<dbReference type="Proteomes" id="UP000626109">
    <property type="component" value="Unassembled WGS sequence"/>
</dbReference>
<reference evidence="5" key="1">
    <citation type="submission" date="2021-02" db="EMBL/GenBank/DDBJ databases">
        <authorList>
            <person name="Dougan E. K."/>
            <person name="Rhodes N."/>
            <person name="Thang M."/>
            <person name="Chan C."/>
        </authorList>
    </citation>
    <scope>NUCLEOTIDE SEQUENCE</scope>
</reference>
<gene>
    <name evidence="5" type="ORF">PGLA2088_LOCUS40314</name>
</gene>
<evidence type="ECO:0000259" key="4">
    <source>
        <dbReference type="PROSITE" id="PS50222"/>
    </source>
</evidence>
<dbReference type="GO" id="GO:0005737">
    <property type="term" value="C:cytoplasm"/>
    <property type="evidence" value="ECO:0007669"/>
    <property type="project" value="TreeGrafter"/>
</dbReference>
<feature type="compositionally biased region" description="Basic residues" evidence="2">
    <location>
        <begin position="175"/>
        <end position="187"/>
    </location>
</feature>
<dbReference type="GO" id="GO:0016197">
    <property type="term" value="P:endosomal transport"/>
    <property type="evidence" value="ECO:0007669"/>
    <property type="project" value="TreeGrafter"/>
</dbReference>
<evidence type="ECO:0000256" key="1">
    <source>
        <dbReference type="SAM" id="Coils"/>
    </source>
</evidence>
<feature type="coiled-coil region" evidence="1">
    <location>
        <begin position="272"/>
        <end position="362"/>
    </location>
</feature>
<dbReference type="Pfam" id="PF12763">
    <property type="entry name" value="EH"/>
    <property type="match status" value="1"/>
</dbReference>
<dbReference type="EMBL" id="CAJNNW010033428">
    <property type="protein sequence ID" value="CAE8718850.1"/>
    <property type="molecule type" value="Genomic_DNA"/>
</dbReference>
<evidence type="ECO:0008006" key="7">
    <source>
        <dbReference type="Google" id="ProtNLM"/>
    </source>
</evidence>
<evidence type="ECO:0000313" key="5">
    <source>
        <dbReference type="EMBL" id="CAE8718850.1"/>
    </source>
</evidence>
<feature type="domain" description="EH" evidence="3">
    <location>
        <begin position="21"/>
        <end position="99"/>
    </location>
</feature>
<dbReference type="PANTHER" id="PTHR11216">
    <property type="entry name" value="EH DOMAIN"/>
    <property type="match status" value="1"/>
</dbReference>
<feature type="region of interest" description="Disordered" evidence="2">
    <location>
        <begin position="507"/>
        <end position="528"/>
    </location>
</feature>
<dbReference type="InterPro" id="IPR002048">
    <property type="entry name" value="EF_hand_dom"/>
</dbReference>
<dbReference type="Gene3D" id="1.10.238.10">
    <property type="entry name" value="EF-hand"/>
    <property type="match status" value="1"/>
</dbReference>
<dbReference type="PROSITE" id="PS50031">
    <property type="entry name" value="EH"/>
    <property type="match status" value="1"/>
</dbReference>
<feature type="non-terminal residue" evidence="5">
    <location>
        <position position="528"/>
    </location>
</feature>
<sequence>ASSRARSPLPGEDRGAPTPRDLRKYGRLFCRSAGSSQHARLTAAEAQQLLGASGLEGDQLAAIWDFSDVDRDECLSWHEFVVAMHFIRRARAGQALPQPGARLSSELKALLKTLDPAEVYASQASRSPRSLSPMRSSAFDSFEGAATWGDGGGGATSSTDPGWGAGPSEEPRKEPNRKKDKKKSRKKQTSEGDLTFGREATDFGFGADRGFPSEFEAGFSTSHRDEPAIGSFPPSRHHAASDDVDELTRVPDFGASSSFDAPAPAATASQPVEHLEALIEAEKRLVKQLRQDLEEHNQELLRLEEACRLEERETTREREQGENVDVERRQLQQQLESSQRQLVELKHEHQELHRESVMLRRDHGHYTQEAVFLQRLVDEGFRETQVLQQTIEYLEQSNQSLEAHTRALEEARRGIAGKARAEQELLQRAQGGAAAAKQALETLRNGGGLPSAASSKGSVQPASVASRPSLGEAPPWCGGLSILEGTGAEGLGGGLAMPRFSGASLAARETQRPVVRPGPAHGRDRLGV</sequence>
<feature type="compositionally biased region" description="Basic and acidic residues" evidence="2">
    <location>
        <begin position="11"/>
        <end position="22"/>
    </location>
</feature>
<feature type="region of interest" description="Disordered" evidence="2">
    <location>
        <begin position="446"/>
        <end position="471"/>
    </location>
</feature>
<organism evidence="5 6">
    <name type="scientific">Polarella glacialis</name>
    <name type="common">Dinoflagellate</name>
    <dbReference type="NCBI Taxonomy" id="89957"/>
    <lineage>
        <taxon>Eukaryota</taxon>
        <taxon>Sar</taxon>
        <taxon>Alveolata</taxon>
        <taxon>Dinophyceae</taxon>
        <taxon>Suessiales</taxon>
        <taxon>Suessiaceae</taxon>
        <taxon>Polarella</taxon>
    </lineage>
</organism>
<dbReference type="InterPro" id="IPR011992">
    <property type="entry name" value="EF-hand-dom_pair"/>
</dbReference>
<name>A0A813L1Y4_POLGL</name>
<proteinExistence type="predicted"/>
<dbReference type="InterPro" id="IPR000261">
    <property type="entry name" value="EH_dom"/>
</dbReference>